<organism evidence="3 4">
    <name type="scientific">Seminavis robusta</name>
    <dbReference type="NCBI Taxonomy" id="568900"/>
    <lineage>
        <taxon>Eukaryota</taxon>
        <taxon>Sar</taxon>
        <taxon>Stramenopiles</taxon>
        <taxon>Ochrophyta</taxon>
        <taxon>Bacillariophyta</taxon>
        <taxon>Bacillariophyceae</taxon>
        <taxon>Bacillariophycidae</taxon>
        <taxon>Naviculales</taxon>
        <taxon>Naviculaceae</taxon>
        <taxon>Seminavis</taxon>
    </lineage>
</organism>
<comment type="caution">
    <text evidence="3">The sequence shown here is derived from an EMBL/GenBank/DDBJ whole genome shotgun (WGS) entry which is preliminary data.</text>
</comment>
<keyword evidence="2" id="KW-0472">Membrane</keyword>
<gene>
    <name evidence="3" type="ORF">SEMRO_4_G003370.1</name>
</gene>
<dbReference type="OrthoDB" id="6431331at2759"/>
<evidence type="ECO:0000313" key="4">
    <source>
        <dbReference type="Proteomes" id="UP001153069"/>
    </source>
</evidence>
<keyword evidence="2" id="KW-0812">Transmembrane</keyword>
<dbReference type="InterPro" id="IPR029058">
    <property type="entry name" value="AB_hydrolase_fold"/>
</dbReference>
<feature type="region of interest" description="Disordered" evidence="1">
    <location>
        <begin position="101"/>
        <end position="143"/>
    </location>
</feature>
<evidence type="ECO:0000256" key="2">
    <source>
        <dbReference type="SAM" id="Phobius"/>
    </source>
</evidence>
<sequence>MDFFNGILANGTGWWTWPLVIYAAIEINFYLVFKFYLVPRANKRTPPQPFRAFGCHDGKDRFMLMRRILDRLERTCAATGEDMLQATAEYMARWFRFHPHTSQDHKNHPRPPPTRRVSTLLTDSESSSSSGEEEEADDFDDGSCENDWEDCKKTFNSSIFSSKVSMELNAWNDAKLDGCEKTNIFKWALHTLCYDDVNDLLACFFMGKSVDTLEDWERVELKKLFDYLENHFALKVQPGRSPITTPRRLTQEDVNAWHRPLAVYAGVYAMQLGKAGALWLLGFSHNVTSTGLQYWYRPERQATKKGEEIPNPLLFFHGIAPGGSTIYLPMLLSGVANDGRAMFLFENPSVSCHPSFKVITEDETIEGVQEALDKHNILGDLALMGHSFGSFQLTWLIYSPLRPRIRQFALLDPVSILLSEPDLAINFDEATPLFKLVLTELWTNFYIRRYFSWYRSELWLDDMPENVDFFVGLAEKDQIVNGPKVKREVEIFGSEHPSFARQTTIAFWDGALHGDCLYQWWKWRDIRRFFDNAECKSTTQFPPSKQKVC</sequence>
<accession>A0A9N8H1I6</accession>
<feature type="compositionally biased region" description="Acidic residues" evidence="1">
    <location>
        <begin position="131"/>
        <end position="143"/>
    </location>
</feature>
<reference evidence="3" key="1">
    <citation type="submission" date="2020-06" db="EMBL/GenBank/DDBJ databases">
        <authorList>
            <consortium name="Plant Systems Biology data submission"/>
        </authorList>
    </citation>
    <scope>NUCLEOTIDE SEQUENCE</scope>
    <source>
        <strain evidence="3">D6</strain>
    </source>
</reference>
<dbReference type="SUPFAM" id="SSF53474">
    <property type="entry name" value="alpha/beta-Hydrolases"/>
    <property type="match status" value="1"/>
</dbReference>
<feature type="transmembrane region" description="Helical" evidence="2">
    <location>
        <begin position="15"/>
        <end position="37"/>
    </location>
</feature>
<evidence type="ECO:0000256" key="1">
    <source>
        <dbReference type="SAM" id="MobiDB-lite"/>
    </source>
</evidence>
<dbReference type="EMBL" id="CAICTM010000004">
    <property type="protein sequence ID" value="CAB9496362.1"/>
    <property type="molecule type" value="Genomic_DNA"/>
</dbReference>
<dbReference type="AlphaFoldDB" id="A0A9N8H1I6"/>
<name>A0A9N8H1I6_9STRA</name>
<protein>
    <recommendedName>
        <fullName evidence="5">AB hydrolase-1 domain-containing protein</fullName>
    </recommendedName>
</protein>
<proteinExistence type="predicted"/>
<evidence type="ECO:0000313" key="3">
    <source>
        <dbReference type="EMBL" id="CAB9496362.1"/>
    </source>
</evidence>
<dbReference type="PANTHER" id="PTHR37471">
    <property type="entry name" value="UNNAMED PRODUCT"/>
    <property type="match status" value="1"/>
</dbReference>
<keyword evidence="2" id="KW-1133">Transmembrane helix</keyword>
<dbReference type="Proteomes" id="UP001153069">
    <property type="component" value="Unassembled WGS sequence"/>
</dbReference>
<dbReference type="Gene3D" id="3.40.50.1820">
    <property type="entry name" value="alpha/beta hydrolase"/>
    <property type="match status" value="1"/>
</dbReference>
<evidence type="ECO:0008006" key="5">
    <source>
        <dbReference type="Google" id="ProtNLM"/>
    </source>
</evidence>
<keyword evidence="4" id="KW-1185">Reference proteome</keyword>
<dbReference type="PANTHER" id="PTHR37471:SF1">
    <property type="entry name" value="AB HYDROLASE-1 DOMAIN-CONTAINING PROTEIN"/>
    <property type="match status" value="1"/>
</dbReference>